<dbReference type="AlphaFoldDB" id="A0ABD6E455"/>
<evidence type="ECO:0000256" key="1">
    <source>
        <dbReference type="ARBA" id="ARBA00022741"/>
    </source>
</evidence>
<dbReference type="EMBL" id="JBGFUD010000123">
    <property type="protein sequence ID" value="MFH4973741.1"/>
    <property type="molecule type" value="Genomic_DNA"/>
</dbReference>
<dbReference type="SUPFAM" id="SSF52540">
    <property type="entry name" value="P-loop containing nucleoside triphosphate hydrolases"/>
    <property type="match status" value="1"/>
</dbReference>
<gene>
    <name evidence="5" type="ORF">AB6A40_000450</name>
</gene>
<evidence type="ECO:0000256" key="2">
    <source>
        <dbReference type="ARBA" id="ARBA00022840"/>
    </source>
</evidence>
<dbReference type="CDD" id="cd19497">
    <property type="entry name" value="RecA-like_ClpX"/>
    <property type="match status" value="1"/>
</dbReference>
<proteinExistence type="predicted"/>
<dbReference type="InterPro" id="IPR050052">
    <property type="entry name" value="ATP-dep_Clp_protease_ClpX"/>
</dbReference>
<dbReference type="Gene3D" id="1.10.8.60">
    <property type="match status" value="1"/>
</dbReference>
<dbReference type="GO" id="GO:0005524">
    <property type="term" value="F:ATP binding"/>
    <property type="evidence" value="ECO:0007669"/>
    <property type="project" value="UniProtKB-KW"/>
</dbReference>
<comment type="caution">
    <text evidence="5">The sequence shown here is derived from an EMBL/GenBank/DDBJ whole genome shotgun (WGS) entry which is preliminary data.</text>
</comment>
<dbReference type="InterPro" id="IPR003593">
    <property type="entry name" value="AAA+_ATPase"/>
</dbReference>
<feature type="domain" description="Clp ATPase C-terminal" evidence="4">
    <location>
        <begin position="450"/>
        <end position="535"/>
    </location>
</feature>
<keyword evidence="2" id="KW-0067">ATP-binding</keyword>
<accession>A0ABD6E455</accession>
<dbReference type="Gene3D" id="3.40.50.300">
    <property type="entry name" value="P-loop containing nucleotide triphosphate hydrolases"/>
    <property type="match status" value="1"/>
</dbReference>
<dbReference type="InterPro" id="IPR019489">
    <property type="entry name" value="Clp_ATPase_C"/>
</dbReference>
<dbReference type="SMART" id="SM01086">
    <property type="entry name" value="ClpB_D2-small"/>
    <property type="match status" value="1"/>
</dbReference>
<organism evidence="5 6">
    <name type="scientific">Gnathostoma spinigerum</name>
    <dbReference type="NCBI Taxonomy" id="75299"/>
    <lineage>
        <taxon>Eukaryota</taxon>
        <taxon>Metazoa</taxon>
        <taxon>Ecdysozoa</taxon>
        <taxon>Nematoda</taxon>
        <taxon>Chromadorea</taxon>
        <taxon>Rhabditida</taxon>
        <taxon>Spirurina</taxon>
        <taxon>Gnathostomatomorpha</taxon>
        <taxon>Gnathostomatoidea</taxon>
        <taxon>Gnathostomatidae</taxon>
        <taxon>Gnathostoma</taxon>
    </lineage>
</organism>
<sequence length="555" mass="60998">MKITAAVRVLFRAQQRPLINGICKCSSSSRNGGGGDGKGGGSNYIGDDTDIFGIPRPVTRFAASQTCRECGKILKPVGTITPTSRYFRCVNCNLLYSGGSSEDESHKWNALKANELDRKPPTPSQIREFLDKFVVGQTQAKKTLAVGVYQHYRRLEHNFEVNAVSPASSNAGEVARNQQNLSGTRGVIYQEDYRGVRTDIRLATYAEQQQQHTPQRFPPVFRAIPEASAPVRLEKSNILLLGPSGVGKTFITQTLAKILDVPIALCDCTSMTQAGYVGEDVESVIQKLVQNANGNVERAQQGIVFLDEIDKIAATHSHQSHAYRDVSGEGVQHALLKLVEGTMVNVKSGRKTVAAQQDTVQVDTTDILFIASGAFTALDRIVGKRLDQRALGFGTKSGEQRITKDDKLESVIAKKRDELLRQADQGDLIAFGMVPELVGRFPVIVPFHSFDREMLIRVLTEPANSLLAQMKLQFGIDNVDLSFTNEALEEIAQMALERKTGARALRSILEKVLLEAKFVVPGSDVESVRVTRECVRGLTDYEITRRPQPISATQV</sequence>
<dbReference type="PANTHER" id="PTHR48102:SF7">
    <property type="entry name" value="ATP-DEPENDENT CLP PROTEASE ATP-BINDING SUBUNIT CLPX-LIKE, MITOCHONDRIAL"/>
    <property type="match status" value="1"/>
</dbReference>
<keyword evidence="6" id="KW-1185">Reference proteome</keyword>
<evidence type="ECO:0000313" key="5">
    <source>
        <dbReference type="EMBL" id="MFH4973741.1"/>
    </source>
</evidence>
<dbReference type="FunFam" id="1.10.8.60:FF:000002">
    <property type="entry name" value="ATP-dependent Clp protease ATP-binding subunit ClpX"/>
    <property type="match status" value="1"/>
</dbReference>
<dbReference type="PANTHER" id="PTHR48102">
    <property type="entry name" value="ATP-DEPENDENT CLP PROTEASE ATP-BINDING SUBUNIT CLPX-LIKE, MITOCHONDRIAL-RELATED"/>
    <property type="match status" value="1"/>
</dbReference>
<dbReference type="InterPro" id="IPR027417">
    <property type="entry name" value="P-loop_NTPase"/>
</dbReference>
<keyword evidence="1" id="KW-0547">Nucleotide-binding</keyword>
<dbReference type="SMART" id="SM00382">
    <property type="entry name" value="AAA"/>
    <property type="match status" value="1"/>
</dbReference>
<dbReference type="InterPro" id="IPR003959">
    <property type="entry name" value="ATPase_AAA_core"/>
</dbReference>
<evidence type="ECO:0000259" key="4">
    <source>
        <dbReference type="SMART" id="SM01086"/>
    </source>
</evidence>
<reference evidence="5 6" key="1">
    <citation type="submission" date="2024-08" db="EMBL/GenBank/DDBJ databases">
        <title>Gnathostoma spinigerum genome.</title>
        <authorList>
            <person name="Gonzalez-Bertolin B."/>
            <person name="Monzon S."/>
            <person name="Zaballos A."/>
            <person name="Jimenez P."/>
            <person name="Dekumyoy P."/>
            <person name="Varona S."/>
            <person name="Cuesta I."/>
            <person name="Sumanam S."/>
            <person name="Adisakwattana P."/>
            <person name="Gasser R.B."/>
            <person name="Hernandez-Gonzalez A."/>
            <person name="Young N.D."/>
            <person name="Perteguer M.J."/>
        </authorList>
    </citation>
    <scope>NUCLEOTIDE SEQUENCE [LARGE SCALE GENOMIC DNA]</scope>
    <source>
        <strain evidence="5">AL3</strain>
        <tissue evidence="5">Liver</tissue>
    </source>
</reference>
<dbReference type="Pfam" id="PF07724">
    <property type="entry name" value="AAA_2"/>
    <property type="match status" value="1"/>
</dbReference>
<dbReference type="Pfam" id="PF10431">
    <property type="entry name" value="ClpB_D2-small"/>
    <property type="match status" value="1"/>
</dbReference>
<dbReference type="Pfam" id="PF26040">
    <property type="entry name" value="Zn_ribbon_CLPX_N"/>
    <property type="match status" value="1"/>
</dbReference>
<evidence type="ECO:0000259" key="3">
    <source>
        <dbReference type="SMART" id="SM00382"/>
    </source>
</evidence>
<feature type="domain" description="AAA+ ATPase" evidence="3">
    <location>
        <begin position="234"/>
        <end position="387"/>
    </location>
</feature>
<name>A0ABD6E455_9BILA</name>
<dbReference type="Proteomes" id="UP001608902">
    <property type="component" value="Unassembled WGS sequence"/>
</dbReference>
<evidence type="ECO:0008006" key="7">
    <source>
        <dbReference type="Google" id="ProtNLM"/>
    </source>
</evidence>
<dbReference type="NCBIfam" id="NF003745">
    <property type="entry name" value="PRK05342.1"/>
    <property type="match status" value="1"/>
</dbReference>
<dbReference type="InterPro" id="IPR059067">
    <property type="entry name" value="Znf_ribbon_CLPX-like"/>
</dbReference>
<evidence type="ECO:0000313" key="6">
    <source>
        <dbReference type="Proteomes" id="UP001608902"/>
    </source>
</evidence>
<protein>
    <recommendedName>
        <fullName evidence="7">ATP-dependent Clp protease ATP-binding subunit clpX-like, mitochondrial</fullName>
    </recommendedName>
</protein>